<evidence type="ECO:0000313" key="7">
    <source>
        <dbReference type="EMBL" id="QDS91116.1"/>
    </source>
</evidence>
<dbReference type="SMART" id="SM00382">
    <property type="entry name" value="AAA"/>
    <property type="match status" value="1"/>
</dbReference>
<reference evidence="7 8" key="1">
    <citation type="submission" date="2019-02" db="EMBL/GenBank/DDBJ databases">
        <title>Deep-cultivation of Planctomycetes and their phenomic and genomic characterization uncovers novel biology.</title>
        <authorList>
            <person name="Wiegand S."/>
            <person name="Jogler M."/>
            <person name="Boedeker C."/>
            <person name="Pinto D."/>
            <person name="Vollmers J."/>
            <person name="Rivas-Marin E."/>
            <person name="Kohn T."/>
            <person name="Peeters S.H."/>
            <person name="Heuer A."/>
            <person name="Rast P."/>
            <person name="Oberbeckmann S."/>
            <person name="Bunk B."/>
            <person name="Jeske O."/>
            <person name="Meyerdierks A."/>
            <person name="Storesund J.E."/>
            <person name="Kallscheuer N."/>
            <person name="Luecker S."/>
            <person name="Lage O.M."/>
            <person name="Pohl T."/>
            <person name="Merkel B.J."/>
            <person name="Hornburger P."/>
            <person name="Mueller R.-W."/>
            <person name="Bruemmer F."/>
            <person name="Labrenz M."/>
            <person name="Spormann A.M."/>
            <person name="Op den Camp H."/>
            <person name="Overmann J."/>
            <person name="Amann R."/>
            <person name="Jetten M.S.M."/>
            <person name="Mascher T."/>
            <person name="Medema M.H."/>
            <person name="Devos D.P."/>
            <person name="Kaster A.-K."/>
            <person name="Ovreas L."/>
            <person name="Rohde M."/>
            <person name="Galperin M.Y."/>
            <person name="Jogler C."/>
        </authorList>
    </citation>
    <scope>NUCLEOTIDE SEQUENCE [LARGE SCALE GENOMIC DNA]</scope>
    <source>
        <strain evidence="7 8">EC9</strain>
    </source>
</reference>
<dbReference type="RefSeq" id="WP_145348807.1">
    <property type="nucleotide sequence ID" value="NZ_CP036261.1"/>
</dbReference>
<evidence type="ECO:0000256" key="2">
    <source>
        <dbReference type="ARBA" id="ARBA00022741"/>
    </source>
</evidence>
<accession>A0A517M8A2</accession>
<dbReference type="GO" id="GO:0005524">
    <property type="term" value="F:ATP binding"/>
    <property type="evidence" value="ECO:0007669"/>
    <property type="project" value="UniProtKB-KW"/>
</dbReference>
<dbReference type="Proteomes" id="UP000319557">
    <property type="component" value="Chromosome"/>
</dbReference>
<dbReference type="InterPro" id="IPR017871">
    <property type="entry name" value="ABC_transporter-like_CS"/>
</dbReference>
<feature type="domain" description="ABC transporter" evidence="6">
    <location>
        <begin position="4"/>
        <end position="241"/>
    </location>
</feature>
<dbReference type="InterPro" id="IPR003439">
    <property type="entry name" value="ABC_transporter-like_ATP-bd"/>
</dbReference>
<dbReference type="GO" id="GO:0016887">
    <property type="term" value="F:ATP hydrolysis activity"/>
    <property type="evidence" value="ECO:0007669"/>
    <property type="project" value="InterPro"/>
</dbReference>
<evidence type="ECO:0000256" key="5">
    <source>
        <dbReference type="ARBA" id="ARBA00037066"/>
    </source>
</evidence>
<organism evidence="7 8">
    <name type="scientific">Rosistilla ulvae</name>
    <dbReference type="NCBI Taxonomy" id="1930277"/>
    <lineage>
        <taxon>Bacteria</taxon>
        <taxon>Pseudomonadati</taxon>
        <taxon>Planctomycetota</taxon>
        <taxon>Planctomycetia</taxon>
        <taxon>Pirellulales</taxon>
        <taxon>Pirellulaceae</taxon>
        <taxon>Rosistilla</taxon>
    </lineage>
</organism>
<dbReference type="InterPro" id="IPR027417">
    <property type="entry name" value="P-loop_NTPase"/>
</dbReference>
<comment type="function">
    <text evidence="5">Part of the ABC transporter complex HmuTUV involved in hemin import. Responsible for energy coupling to the transport system.</text>
</comment>
<keyword evidence="1" id="KW-0813">Transport</keyword>
<name>A0A517M8A2_9BACT</name>
<dbReference type="Pfam" id="PF00005">
    <property type="entry name" value="ABC_tran"/>
    <property type="match status" value="1"/>
</dbReference>
<dbReference type="AlphaFoldDB" id="A0A517M8A2"/>
<dbReference type="PROSITE" id="PS00211">
    <property type="entry name" value="ABC_TRANSPORTER_1"/>
    <property type="match status" value="1"/>
</dbReference>
<dbReference type="PROSITE" id="PS50893">
    <property type="entry name" value="ABC_TRANSPORTER_2"/>
    <property type="match status" value="1"/>
</dbReference>
<dbReference type="InterPro" id="IPR003593">
    <property type="entry name" value="AAA+_ATPase"/>
</dbReference>
<dbReference type="SUPFAM" id="SSF52540">
    <property type="entry name" value="P-loop containing nucleoside triphosphate hydrolases"/>
    <property type="match status" value="1"/>
</dbReference>
<dbReference type="Gene3D" id="3.40.50.300">
    <property type="entry name" value="P-loop containing nucleotide triphosphate hydrolases"/>
    <property type="match status" value="1"/>
</dbReference>
<evidence type="ECO:0000256" key="1">
    <source>
        <dbReference type="ARBA" id="ARBA00022448"/>
    </source>
</evidence>
<dbReference type="FunFam" id="3.40.50.300:FF:000134">
    <property type="entry name" value="Iron-enterobactin ABC transporter ATP-binding protein"/>
    <property type="match status" value="1"/>
</dbReference>
<evidence type="ECO:0000313" key="8">
    <source>
        <dbReference type="Proteomes" id="UP000319557"/>
    </source>
</evidence>
<sequence length="265" mass="29393">MTTLSARSIRFGFHRDNDVIRDLSLDLADGDVLALLGGNGAGKTTLLRLLAGQLVPQQGEILLDEMPMQAWSRREIAQRVALMPQSERCEAGLTVREMVRLGRAAHRGWLMPLTEEDEQAVDEALRVTDMHQLHHRQVTTLSGGQLQRAILARSLAQHASVLLLDEPTSGLDLKHQYDCLNQVRQLAKERNLIAVVSMHDLNQAAMFADRVALLADGQVLAMGDCESVFTEDLIYQTYGIRVTVAKHPIHDTPLIVPLCQERSPG</sequence>
<evidence type="ECO:0000256" key="3">
    <source>
        <dbReference type="ARBA" id="ARBA00022840"/>
    </source>
</evidence>
<evidence type="ECO:0000256" key="4">
    <source>
        <dbReference type="ARBA" id="ARBA00022967"/>
    </source>
</evidence>
<dbReference type="PANTHER" id="PTHR42794">
    <property type="entry name" value="HEMIN IMPORT ATP-BINDING PROTEIN HMUV"/>
    <property type="match status" value="1"/>
</dbReference>
<keyword evidence="4" id="KW-1278">Translocase</keyword>
<evidence type="ECO:0000259" key="6">
    <source>
        <dbReference type="PROSITE" id="PS50893"/>
    </source>
</evidence>
<dbReference type="KEGG" id="ruv:EC9_53360"/>
<dbReference type="CDD" id="cd03214">
    <property type="entry name" value="ABC_Iron-Siderophores_B12_Hemin"/>
    <property type="match status" value="1"/>
</dbReference>
<keyword evidence="2" id="KW-0547">Nucleotide-binding</keyword>
<dbReference type="EMBL" id="CP036261">
    <property type="protein sequence ID" value="QDS91116.1"/>
    <property type="molecule type" value="Genomic_DNA"/>
</dbReference>
<gene>
    <name evidence="7" type="primary">fhuC</name>
    <name evidence="7" type="ORF">EC9_53360</name>
</gene>
<protein>
    <submittedName>
        <fullName evidence="7">Iron(3+)-hydroxamate import ATP-binding protein FhuC</fullName>
    </submittedName>
</protein>
<keyword evidence="3 7" id="KW-0067">ATP-binding</keyword>
<proteinExistence type="predicted"/>
<keyword evidence="8" id="KW-1185">Reference proteome</keyword>
<dbReference type="PANTHER" id="PTHR42794:SF1">
    <property type="entry name" value="HEMIN IMPORT ATP-BINDING PROTEIN HMUV"/>
    <property type="match status" value="1"/>
</dbReference>
<dbReference type="OrthoDB" id="9787851at2"/>